<accession>A0A8J3QC11</accession>
<dbReference type="AlphaFoldDB" id="A0A8J3QC11"/>
<proteinExistence type="predicted"/>
<dbReference type="CDD" id="cd03137">
    <property type="entry name" value="GATase1_AraC_1"/>
    <property type="match status" value="1"/>
</dbReference>
<dbReference type="Gene3D" id="1.10.10.60">
    <property type="entry name" value="Homeodomain-like"/>
    <property type="match status" value="1"/>
</dbReference>
<protein>
    <submittedName>
        <fullName evidence="4">AraC family transcriptional regulator</fullName>
    </submittedName>
</protein>
<comment type="caution">
    <text evidence="4">The sequence shown here is derived from an EMBL/GenBank/DDBJ whole genome shotgun (WGS) entry which is preliminary data.</text>
</comment>
<dbReference type="EMBL" id="BONY01000044">
    <property type="protein sequence ID" value="GIH08058.1"/>
    <property type="molecule type" value="Genomic_DNA"/>
</dbReference>
<keyword evidence="5" id="KW-1185">Reference proteome</keyword>
<dbReference type="GO" id="GO:0003700">
    <property type="term" value="F:DNA-binding transcription factor activity"/>
    <property type="evidence" value="ECO:0007669"/>
    <property type="project" value="InterPro"/>
</dbReference>
<keyword evidence="1" id="KW-0805">Transcription regulation</keyword>
<feature type="domain" description="HTH araC/xylS-type" evidence="3">
    <location>
        <begin position="210"/>
        <end position="308"/>
    </location>
</feature>
<dbReference type="InterPro" id="IPR009057">
    <property type="entry name" value="Homeodomain-like_sf"/>
</dbReference>
<gene>
    <name evidence="4" type="ORF">Rhe02_61250</name>
</gene>
<dbReference type="Pfam" id="PF12833">
    <property type="entry name" value="HTH_18"/>
    <property type="match status" value="1"/>
</dbReference>
<keyword evidence="2" id="KW-0804">Transcription</keyword>
<dbReference type="Proteomes" id="UP000612899">
    <property type="component" value="Unassembled WGS sequence"/>
</dbReference>
<dbReference type="Pfam" id="PF01965">
    <property type="entry name" value="DJ-1_PfpI"/>
    <property type="match status" value="1"/>
</dbReference>
<dbReference type="InterPro" id="IPR002818">
    <property type="entry name" value="DJ-1/PfpI"/>
</dbReference>
<evidence type="ECO:0000259" key="3">
    <source>
        <dbReference type="PROSITE" id="PS01124"/>
    </source>
</evidence>
<dbReference type="Gene3D" id="3.40.50.880">
    <property type="match status" value="1"/>
</dbReference>
<evidence type="ECO:0000256" key="1">
    <source>
        <dbReference type="ARBA" id="ARBA00023015"/>
    </source>
</evidence>
<name>A0A8J3QC11_9ACTN</name>
<evidence type="ECO:0000256" key="2">
    <source>
        <dbReference type="ARBA" id="ARBA00023163"/>
    </source>
</evidence>
<dbReference type="GO" id="GO:0043565">
    <property type="term" value="F:sequence-specific DNA binding"/>
    <property type="evidence" value="ECO:0007669"/>
    <property type="project" value="InterPro"/>
</dbReference>
<dbReference type="InterPro" id="IPR029062">
    <property type="entry name" value="Class_I_gatase-like"/>
</dbReference>
<dbReference type="PROSITE" id="PS01124">
    <property type="entry name" value="HTH_ARAC_FAMILY_2"/>
    <property type="match status" value="1"/>
</dbReference>
<dbReference type="SUPFAM" id="SSF46689">
    <property type="entry name" value="Homeodomain-like"/>
    <property type="match status" value="2"/>
</dbReference>
<evidence type="ECO:0000313" key="5">
    <source>
        <dbReference type="Proteomes" id="UP000612899"/>
    </source>
</evidence>
<dbReference type="SMART" id="SM00342">
    <property type="entry name" value="HTH_ARAC"/>
    <property type="match status" value="1"/>
</dbReference>
<dbReference type="InterPro" id="IPR052158">
    <property type="entry name" value="INH-QAR"/>
</dbReference>
<sequence length="311" mass="34035">MLDVTGPAEVFAAASRLAGRRAHGYRVGLVAEQTGPIRTSTGIQLIADESWATVTGAVDTVIVPGGLQHGLNGPRPVIDANLVGWLAESSPRWRRVASVCSGAHMLAAAGLLDGRKATTHWFTAPLLAQEHPEIEVDPDPIFVREGRIWTSAGVSSGMDLALAMVADDHSEQLAREVARWLVMYLRRPGHQSQFSAAPAATPQPRSRKIRDLQHWVVGNLATDLSVPALARRAHMSERHFARVFAEQTATTPASFVEASRTEAARRLLEETDAPIEVVATRCGFGSAETLYRTFRRRLGTTPNEYRHRFRL</sequence>
<dbReference type="PANTHER" id="PTHR43130">
    <property type="entry name" value="ARAC-FAMILY TRANSCRIPTIONAL REGULATOR"/>
    <property type="match status" value="1"/>
</dbReference>
<reference evidence="4" key="1">
    <citation type="submission" date="2021-01" db="EMBL/GenBank/DDBJ databases">
        <title>Whole genome shotgun sequence of Rhizocola hellebori NBRC 109834.</title>
        <authorList>
            <person name="Komaki H."/>
            <person name="Tamura T."/>
        </authorList>
    </citation>
    <scope>NUCLEOTIDE SEQUENCE</scope>
    <source>
        <strain evidence="4">NBRC 109834</strain>
    </source>
</reference>
<dbReference type="InterPro" id="IPR018060">
    <property type="entry name" value="HTH_AraC"/>
</dbReference>
<organism evidence="4 5">
    <name type="scientific">Rhizocola hellebori</name>
    <dbReference type="NCBI Taxonomy" id="1392758"/>
    <lineage>
        <taxon>Bacteria</taxon>
        <taxon>Bacillati</taxon>
        <taxon>Actinomycetota</taxon>
        <taxon>Actinomycetes</taxon>
        <taxon>Micromonosporales</taxon>
        <taxon>Micromonosporaceae</taxon>
        <taxon>Rhizocola</taxon>
    </lineage>
</organism>
<dbReference type="PANTHER" id="PTHR43130:SF3">
    <property type="entry name" value="HTH-TYPE TRANSCRIPTIONAL REGULATOR RV1931C"/>
    <property type="match status" value="1"/>
</dbReference>
<dbReference type="SUPFAM" id="SSF52317">
    <property type="entry name" value="Class I glutamine amidotransferase-like"/>
    <property type="match status" value="1"/>
</dbReference>
<evidence type="ECO:0000313" key="4">
    <source>
        <dbReference type="EMBL" id="GIH08058.1"/>
    </source>
</evidence>